<protein>
    <submittedName>
        <fullName evidence="2">Phage virion morphogenesis protein</fullName>
    </submittedName>
</protein>
<dbReference type="EMBL" id="JARUHG010000001">
    <property type="protein sequence ID" value="MDR0182405.1"/>
    <property type="molecule type" value="Genomic_DNA"/>
</dbReference>
<accession>A0ABU1CE16</accession>
<sequence length="151" mass="17236">MTDELDRLESWAGALLARVAPTQRRQLALRIARDVRTDQQRRIAEQRNPDGSPFAPRSARFRDKSGRIRRRAMFAKLRTSKHLKARADANVAEVGFTGRTSRLASVHQYGGSDRMSRTGPRVRYPARRLLGLAPDSTECIREMILRHISEN</sequence>
<dbReference type="NCBIfam" id="TIGR01635">
    <property type="entry name" value="tail_comp_S"/>
    <property type="match status" value="1"/>
</dbReference>
<reference evidence="2 3" key="1">
    <citation type="submission" date="2023-04" db="EMBL/GenBank/DDBJ databases">
        <title>Lysobacter sp. strain UC isolated from soil sample.</title>
        <authorList>
            <person name="Choksket S."/>
            <person name="Harshvardhan F."/>
            <person name="Rana R."/>
            <person name="Patil P.B."/>
            <person name="Korpole S."/>
        </authorList>
    </citation>
    <scope>NUCLEOTIDE SEQUENCE [LARGE SCALE GENOMIC DNA]</scope>
    <source>
        <strain evidence="2 3">UC</strain>
    </source>
</reference>
<organism evidence="2 3">
    <name type="scientific">Lysobacter arvi</name>
    <dbReference type="NCBI Taxonomy" id="3038776"/>
    <lineage>
        <taxon>Bacteria</taxon>
        <taxon>Pseudomonadati</taxon>
        <taxon>Pseudomonadota</taxon>
        <taxon>Gammaproteobacteria</taxon>
        <taxon>Lysobacterales</taxon>
        <taxon>Lysobacteraceae</taxon>
        <taxon>Lysobacter</taxon>
    </lineage>
</organism>
<dbReference type="Proteomes" id="UP001233535">
    <property type="component" value="Unassembled WGS sequence"/>
</dbReference>
<comment type="caution">
    <text evidence="2">The sequence shown here is derived from an EMBL/GenBank/DDBJ whole genome shotgun (WGS) entry which is preliminary data.</text>
</comment>
<dbReference type="InterPro" id="IPR006522">
    <property type="entry name" value="Phage_virion_morphogenesis"/>
</dbReference>
<evidence type="ECO:0000313" key="3">
    <source>
        <dbReference type="Proteomes" id="UP001233535"/>
    </source>
</evidence>
<evidence type="ECO:0000256" key="1">
    <source>
        <dbReference type="SAM" id="MobiDB-lite"/>
    </source>
</evidence>
<gene>
    <name evidence="2" type="ORF">P8609_05380</name>
</gene>
<feature type="compositionally biased region" description="Basic and acidic residues" evidence="1">
    <location>
        <begin position="36"/>
        <end position="48"/>
    </location>
</feature>
<feature type="region of interest" description="Disordered" evidence="1">
    <location>
        <begin position="36"/>
        <end position="59"/>
    </location>
</feature>
<keyword evidence="3" id="KW-1185">Reference proteome</keyword>
<dbReference type="RefSeq" id="WP_309261548.1">
    <property type="nucleotide sequence ID" value="NZ_JARUHG010000001.1"/>
</dbReference>
<name>A0ABU1CE16_9GAMM</name>
<evidence type="ECO:0000313" key="2">
    <source>
        <dbReference type="EMBL" id="MDR0182405.1"/>
    </source>
</evidence>
<proteinExistence type="predicted"/>
<dbReference type="Pfam" id="PF05069">
    <property type="entry name" value="Phage_tail_S"/>
    <property type="match status" value="1"/>
</dbReference>